<evidence type="ECO:0000256" key="3">
    <source>
        <dbReference type="ARBA" id="ARBA00022729"/>
    </source>
</evidence>
<keyword evidence="2" id="KW-0964">Secreted</keyword>
<dbReference type="PANTHER" id="PTHR11967:SF2">
    <property type="entry name" value="ALPHA-1-ACID GLYCOPROTEIN 1"/>
    <property type="match status" value="1"/>
</dbReference>
<evidence type="ECO:0000256" key="1">
    <source>
        <dbReference type="ARBA" id="ARBA00004613"/>
    </source>
</evidence>
<evidence type="ECO:0000313" key="6">
    <source>
        <dbReference type="EMBL" id="AEH76619.1"/>
    </source>
</evidence>
<organism evidence="6">
    <name type="scientific">Epinephelus bruneus</name>
    <name type="common">Longtooth grouper</name>
    <dbReference type="NCBI Taxonomy" id="323802"/>
    <lineage>
        <taxon>Eukaryota</taxon>
        <taxon>Metazoa</taxon>
        <taxon>Chordata</taxon>
        <taxon>Craniata</taxon>
        <taxon>Vertebrata</taxon>
        <taxon>Euteleostomi</taxon>
        <taxon>Actinopterygii</taxon>
        <taxon>Neopterygii</taxon>
        <taxon>Teleostei</taxon>
        <taxon>Neoteleostei</taxon>
        <taxon>Acanthomorphata</taxon>
        <taxon>Eupercaria</taxon>
        <taxon>Perciformes</taxon>
        <taxon>Serranoidei</taxon>
        <taxon>Serranidae</taxon>
        <taxon>Epinephelinae</taxon>
        <taxon>Epinephelini</taxon>
        <taxon>Epinephelus</taxon>
    </lineage>
</organism>
<keyword evidence="4" id="KW-0325">Glycoprotein</keyword>
<dbReference type="AlphaFoldDB" id="F8U084"/>
<dbReference type="PANTHER" id="PTHR11967">
    <property type="entry name" value="ALPHA-1-ACID GLYCOPROTEIN"/>
    <property type="match status" value="1"/>
</dbReference>
<dbReference type="InterPro" id="IPR012674">
    <property type="entry name" value="Calycin"/>
</dbReference>
<keyword evidence="3 5" id="KW-0732">Signal</keyword>
<proteinExistence type="evidence at transcript level"/>
<dbReference type="SUPFAM" id="SSF50814">
    <property type="entry name" value="Lipocalins"/>
    <property type="match status" value="1"/>
</dbReference>
<reference evidence="6" key="1">
    <citation type="submission" date="2011-03" db="EMBL/GenBank/DDBJ databases">
        <authorList>
            <person name="Harikrishnan R."/>
            <person name="Kim J.-S."/>
            <person name="Heo M.-S."/>
        </authorList>
    </citation>
    <scope>NUCLEOTIDE SEQUENCE</scope>
</reference>
<evidence type="ECO:0000256" key="4">
    <source>
        <dbReference type="ARBA" id="ARBA00023180"/>
    </source>
</evidence>
<dbReference type="GO" id="GO:0005576">
    <property type="term" value="C:extracellular region"/>
    <property type="evidence" value="ECO:0007669"/>
    <property type="project" value="UniProtKB-SubCell"/>
</dbReference>
<evidence type="ECO:0000256" key="5">
    <source>
        <dbReference type="SAM" id="SignalP"/>
    </source>
</evidence>
<protein>
    <submittedName>
        <fullName evidence="6">Tributyltin binding protein type 1b</fullName>
    </submittedName>
</protein>
<comment type="subcellular location">
    <subcellularLocation>
        <location evidence="1">Secreted</location>
    </subcellularLocation>
</comment>
<sequence>MNLWISSHLLVAGLLLSTSALTPEECQSLVTPLSLADRSTMYGRWNFITGYTDNEVYNTIGRLTESTWMNITPSPSNPNEVVVSQEDKINGTCITSVVNITIDGNTLSSSYFNITSEFYLLPTCDSCLLMSVNSTARNLDKLLQMMNFSSNVTGDKINARALYLNARESTLQDSDLEHFKQQASCLGFSREPDILYDPKNEFCAEGEGIKMSIM</sequence>
<name>F8U084_EPIBR</name>
<feature type="non-terminal residue" evidence="6">
    <location>
        <position position="214"/>
    </location>
</feature>
<feature type="chain" id="PRO_5003378718" evidence="5">
    <location>
        <begin position="21"/>
        <end position="214"/>
    </location>
</feature>
<feature type="signal peptide" evidence="5">
    <location>
        <begin position="1"/>
        <end position="20"/>
    </location>
</feature>
<dbReference type="EMBL" id="JF502019">
    <property type="protein sequence ID" value="AEH76619.1"/>
    <property type="molecule type" value="mRNA"/>
</dbReference>
<dbReference type="Gene3D" id="2.40.128.20">
    <property type="match status" value="1"/>
</dbReference>
<accession>F8U084</accession>
<dbReference type="CDD" id="cd19415">
    <property type="entry name" value="lipocalin_ApoM_AGP"/>
    <property type="match status" value="1"/>
</dbReference>
<evidence type="ECO:0000256" key="2">
    <source>
        <dbReference type="ARBA" id="ARBA00022525"/>
    </source>
</evidence>